<evidence type="ECO:0000256" key="2">
    <source>
        <dbReference type="ARBA" id="ARBA00022801"/>
    </source>
</evidence>
<dbReference type="Pfam" id="PF00149">
    <property type="entry name" value="Metallophos"/>
    <property type="match status" value="1"/>
</dbReference>
<feature type="domain" description="Calcineurin-like phosphoesterase" evidence="4">
    <location>
        <begin position="7"/>
        <end position="220"/>
    </location>
</feature>
<dbReference type="PANTHER" id="PTHR30337:SF0">
    <property type="entry name" value="NUCLEASE SBCCD SUBUNIT D"/>
    <property type="match status" value="1"/>
</dbReference>
<name>A0A133VPM5_9EURY</name>
<dbReference type="CDD" id="cd00840">
    <property type="entry name" value="MPP_Mre11_N"/>
    <property type="match status" value="1"/>
</dbReference>
<sequence length="433" mass="49142">MIWASKLKVAIISDLHLGSKWESERQQDPFDQARDAFDSALGLGAELILVPGDIFDDRIPRQEVWAHAMRILSLTQGKEGSGLKFIDTIGKDEKEIPKALFRGVPIIAVHGNHERRSVDLVDPIEMLEAAGLVIRLNRGVVLLDTPAGKVAIHGIGYVPEEHIGDVMEIWNPRPIEDAFNVLMIHQSLGQFVHSEKEEPALTPETLPEGFDLYICGHVHYHSETEARRSPLLFPGSTFRTQLLPIEAEVPKGFFMLDLGDSGLSYEFEKLGSVRDFYYEEKTFNRATVAQIESWIENKIEEKLKKQRKNSEKLPIVRFRLRGSLAKGSARSHLNVEELKKKFAEKILLEISKHELTSPELEEKTKFLKDLSEKQVPIEEIAMEILMSNLKEMNYDGVFDVRALYELLSENKGDRAFNMVSDVIDKLTESELGE</sequence>
<keyword evidence="1" id="KW-0540">Nuclease</keyword>
<comment type="caution">
    <text evidence="5">The sequence shown here is derived from an EMBL/GenBank/DDBJ whole genome shotgun (WGS) entry which is preliminary data.</text>
</comment>
<evidence type="ECO:0000259" key="4">
    <source>
        <dbReference type="Pfam" id="PF00149"/>
    </source>
</evidence>
<dbReference type="PANTHER" id="PTHR30337">
    <property type="entry name" value="COMPONENT OF ATP-DEPENDENT DSDNA EXONUCLEASE"/>
    <property type="match status" value="1"/>
</dbReference>
<keyword evidence="2" id="KW-0378">Hydrolase</keyword>
<organism evidence="5 6">
    <name type="scientific">candidate division MSBL1 archaeon SCGC-AAA385D11</name>
    <dbReference type="NCBI Taxonomy" id="1698286"/>
    <lineage>
        <taxon>Archaea</taxon>
        <taxon>Methanobacteriati</taxon>
        <taxon>Methanobacteriota</taxon>
        <taxon>candidate division MSBL1</taxon>
    </lineage>
</organism>
<evidence type="ECO:0000256" key="1">
    <source>
        <dbReference type="ARBA" id="ARBA00022722"/>
    </source>
</evidence>
<evidence type="ECO:0000256" key="3">
    <source>
        <dbReference type="ARBA" id="ARBA00022839"/>
    </source>
</evidence>
<dbReference type="Proteomes" id="UP000070256">
    <property type="component" value="Unassembled WGS sequence"/>
</dbReference>
<gene>
    <name evidence="5" type="ORF">AKJ58_00075</name>
</gene>
<evidence type="ECO:0000313" key="6">
    <source>
        <dbReference type="Proteomes" id="UP000070256"/>
    </source>
</evidence>
<dbReference type="EMBL" id="LHYK01000001">
    <property type="protein sequence ID" value="KXB08388.1"/>
    <property type="molecule type" value="Genomic_DNA"/>
</dbReference>
<dbReference type="InterPro" id="IPR029052">
    <property type="entry name" value="Metallo-depent_PP-like"/>
</dbReference>
<accession>A0A133VPM5</accession>
<dbReference type="InterPro" id="IPR041796">
    <property type="entry name" value="Mre11_N"/>
</dbReference>
<keyword evidence="6" id="KW-1185">Reference proteome</keyword>
<proteinExistence type="predicted"/>
<evidence type="ECO:0000313" key="5">
    <source>
        <dbReference type="EMBL" id="KXB08388.1"/>
    </source>
</evidence>
<dbReference type="SUPFAM" id="SSF56300">
    <property type="entry name" value="Metallo-dependent phosphatases"/>
    <property type="match status" value="1"/>
</dbReference>
<dbReference type="InterPro" id="IPR004843">
    <property type="entry name" value="Calcineurin-like_PHP"/>
</dbReference>
<reference evidence="5 6" key="1">
    <citation type="journal article" date="2016" name="Sci. Rep.">
        <title>Metabolic traits of an uncultured archaeal lineage -MSBL1- from brine pools of the Red Sea.</title>
        <authorList>
            <person name="Mwirichia R."/>
            <person name="Alam I."/>
            <person name="Rashid M."/>
            <person name="Vinu M."/>
            <person name="Ba-Alawi W."/>
            <person name="Anthony Kamau A."/>
            <person name="Kamanda Ngugi D."/>
            <person name="Goker M."/>
            <person name="Klenk H.P."/>
            <person name="Bajic V."/>
            <person name="Stingl U."/>
        </authorList>
    </citation>
    <scope>NUCLEOTIDE SEQUENCE [LARGE SCALE GENOMIC DNA]</scope>
    <source>
        <strain evidence="5">SCGC-AAA385D11</strain>
    </source>
</reference>
<dbReference type="AlphaFoldDB" id="A0A133VPM5"/>
<dbReference type="InterPro" id="IPR050535">
    <property type="entry name" value="DNA_Repair-Maintenance_Comp"/>
</dbReference>
<protein>
    <recommendedName>
        <fullName evidence="4">Calcineurin-like phosphoesterase domain-containing protein</fullName>
    </recommendedName>
</protein>
<dbReference type="Gene3D" id="3.60.21.10">
    <property type="match status" value="1"/>
</dbReference>
<dbReference type="GO" id="GO:0004527">
    <property type="term" value="F:exonuclease activity"/>
    <property type="evidence" value="ECO:0007669"/>
    <property type="project" value="UniProtKB-KW"/>
</dbReference>
<keyword evidence="3" id="KW-0269">Exonuclease</keyword>